<dbReference type="InterPro" id="IPR007434">
    <property type="entry name" value="FemAB-like"/>
</dbReference>
<dbReference type="EMBL" id="CP103416">
    <property type="protein sequence ID" value="UVW33916.1"/>
    <property type="molecule type" value="Genomic_DNA"/>
</dbReference>
<name>A0ABY5TMV0_9GAMM</name>
<reference evidence="1" key="1">
    <citation type="submission" date="2022-08" db="EMBL/GenBank/DDBJ databases">
        <title>Catabolic pathway analysis in culturable SAR92 clade bacteria reveals their overlooked roles in DMSP degradation in coastal seas.</title>
        <authorList>
            <person name="He X."/>
            <person name="Zhang X."/>
            <person name="Zhang Y."/>
        </authorList>
    </citation>
    <scope>NUCLEOTIDE SEQUENCE</scope>
    <source>
        <strain evidence="1">H455</strain>
    </source>
</reference>
<dbReference type="Pfam" id="PF04339">
    <property type="entry name" value="FemAB_like"/>
    <property type="match status" value="1"/>
</dbReference>
<dbReference type="Gene3D" id="3.40.630.30">
    <property type="match status" value="1"/>
</dbReference>
<protein>
    <submittedName>
        <fullName evidence="1">GNAT family N-acetyltransferase</fullName>
    </submittedName>
</protein>
<sequence length="391" mass="45057">MNHTALSYPFLRHEFLQALEDSGSACDASGWYPVHLSLQRDSDTDANLTESKMTEPDAKNAEATEIEIAAEKSAALMPLYLKDHSMGEYVFDHAWANAYHQNGLEYYPKLVTSIPFTPSTGPRVRSEQPLSQDECTQFVDEVLSVAEDTGASSWHFLFPSAEHRQLFNDPRLLQRSGVQYHWHNRDYQQFDDFLATMNSRKRKMVRKERADVAAQGIRVSIEMGADISPDLWSLFYQLYERTYAKRNGSRGYLTEEFFTQIAQTMPEQIAMAVAWLNDQPIACALYFFDHETLYGRYWGSVGEFSYLHFELCYYTGIEFAISRGIKRYDAGAQGEHKIVRGFEPIETHSLHWIKHPGFRDAIARFLVEEKGGIARHIEQANRMLPYRKADQ</sequence>
<keyword evidence="2" id="KW-1185">Reference proteome</keyword>
<evidence type="ECO:0000313" key="1">
    <source>
        <dbReference type="EMBL" id="UVW33916.1"/>
    </source>
</evidence>
<dbReference type="InterPro" id="IPR016181">
    <property type="entry name" value="Acyl_CoA_acyltransferase"/>
</dbReference>
<dbReference type="PANTHER" id="PTHR47017">
    <property type="entry name" value="ACYL-COA"/>
    <property type="match status" value="1"/>
</dbReference>
<organism evidence="1 2">
    <name type="scientific">SAR92 clade bacterium H455</name>
    <dbReference type="NCBI Taxonomy" id="2974818"/>
    <lineage>
        <taxon>Bacteria</taxon>
        <taxon>Pseudomonadati</taxon>
        <taxon>Pseudomonadota</taxon>
        <taxon>Gammaproteobacteria</taxon>
        <taxon>Cellvibrionales</taxon>
        <taxon>Porticoccaceae</taxon>
        <taxon>SAR92 clade</taxon>
    </lineage>
</organism>
<dbReference type="Proteomes" id="UP001059934">
    <property type="component" value="Chromosome"/>
</dbReference>
<accession>A0ABY5TMV0</accession>
<dbReference type="SUPFAM" id="SSF55729">
    <property type="entry name" value="Acyl-CoA N-acyltransferases (Nat)"/>
    <property type="match status" value="1"/>
</dbReference>
<evidence type="ECO:0000313" key="2">
    <source>
        <dbReference type="Proteomes" id="UP001059934"/>
    </source>
</evidence>
<proteinExistence type="predicted"/>
<gene>
    <name evidence="1" type="ORF">NYF23_07660</name>
</gene>
<dbReference type="PANTHER" id="PTHR47017:SF1">
    <property type="entry name" value="ACYL-COA"/>
    <property type="match status" value="1"/>
</dbReference>